<feature type="transmembrane region" description="Helical" evidence="1">
    <location>
        <begin position="31"/>
        <end position="53"/>
    </location>
</feature>
<feature type="domain" description="GGDEF" evidence="3">
    <location>
        <begin position="433"/>
        <end position="568"/>
    </location>
</feature>
<dbReference type="SUPFAM" id="SSF141868">
    <property type="entry name" value="EAL domain-like"/>
    <property type="match status" value="1"/>
</dbReference>
<protein>
    <submittedName>
        <fullName evidence="4">GGDEF domain-containing protein</fullName>
    </submittedName>
</protein>
<accession>A0A3N5Y466</accession>
<dbReference type="SUPFAM" id="SSF55073">
    <property type="entry name" value="Nucleotide cyclase"/>
    <property type="match status" value="1"/>
</dbReference>
<dbReference type="SMART" id="SM00052">
    <property type="entry name" value="EAL"/>
    <property type="match status" value="1"/>
</dbReference>
<dbReference type="InterPro" id="IPR029787">
    <property type="entry name" value="Nucleotide_cyclase"/>
</dbReference>
<dbReference type="NCBIfam" id="TIGR00254">
    <property type="entry name" value="GGDEF"/>
    <property type="match status" value="1"/>
</dbReference>
<keyword evidence="1" id="KW-1133">Transmembrane helix</keyword>
<dbReference type="InterPro" id="IPR043128">
    <property type="entry name" value="Rev_trsase/Diguanyl_cyclase"/>
</dbReference>
<dbReference type="InterPro" id="IPR000160">
    <property type="entry name" value="GGDEF_dom"/>
</dbReference>
<dbReference type="SMART" id="SM00267">
    <property type="entry name" value="GGDEF"/>
    <property type="match status" value="1"/>
</dbReference>
<dbReference type="InterPro" id="IPR001633">
    <property type="entry name" value="EAL_dom"/>
</dbReference>
<dbReference type="PANTHER" id="PTHR33121">
    <property type="entry name" value="CYCLIC DI-GMP PHOSPHODIESTERASE PDEF"/>
    <property type="match status" value="1"/>
</dbReference>
<dbReference type="SUPFAM" id="SSF55781">
    <property type="entry name" value="GAF domain-like"/>
    <property type="match status" value="1"/>
</dbReference>
<dbReference type="Gene3D" id="3.30.70.270">
    <property type="match status" value="1"/>
</dbReference>
<reference evidence="4 5" key="1">
    <citation type="submission" date="2018-11" db="EMBL/GenBank/DDBJ databases">
        <authorList>
            <person name="Ye M.-Q."/>
            <person name="Du Z.-J."/>
        </authorList>
    </citation>
    <scope>NUCLEOTIDE SEQUENCE [LARGE SCALE GENOMIC DNA]</scope>
    <source>
        <strain evidence="4 5">U0105</strain>
    </source>
</reference>
<feature type="transmembrane region" description="Helical" evidence="1">
    <location>
        <begin position="144"/>
        <end position="165"/>
    </location>
</feature>
<dbReference type="InterPro" id="IPR035919">
    <property type="entry name" value="EAL_sf"/>
</dbReference>
<dbReference type="InterPro" id="IPR050706">
    <property type="entry name" value="Cyclic-di-GMP_PDE-like"/>
</dbReference>
<dbReference type="Gene3D" id="3.30.450.40">
    <property type="match status" value="1"/>
</dbReference>
<keyword evidence="1" id="KW-0472">Membrane</keyword>
<dbReference type="OrthoDB" id="9804951at2"/>
<proteinExistence type="predicted"/>
<evidence type="ECO:0000259" key="2">
    <source>
        <dbReference type="PROSITE" id="PS50883"/>
    </source>
</evidence>
<feature type="transmembrane region" description="Helical" evidence="1">
    <location>
        <begin position="65"/>
        <end position="86"/>
    </location>
</feature>
<dbReference type="Pfam" id="PF00990">
    <property type="entry name" value="GGDEF"/>
    <property type="match status" value="1"/>
</dbReference>
<dbReference type="Proteomes" id="UP000275281">
    <property type="component" value="Unassembled WGS sequence"/>
</dbReference>
<sequence length="827" mass="92693">MEMFYTALMTINAMCAVLILISGIQHKRPYLLTLALLNVMLFLFHAVSVILLAESNVVSAITLSRYHMAIVIFSYPLLFYSVAAWTGFRQTKTFTLGFIVVSVVMLIVNAASDMPLRYGENVSTFAYQTMFGDSAYLLVGESGALFPLFHLIYGVICLFLCYCAYRFYQRKHSWMSLILVVTVLMQIASGFIGYQLDSNRSFWVYMGGVPPTFLSLGVLFSIVYGFKQKSQELDEALQASKSMRELFADLAKISNEPGESEFYLETMRLLADFSRADFALLGLVDTANIDQIRTRVALKNALPIGNFSYQRRGTPCENVLSIDACVYQQGVADIFPTDLMLKEEKIESYIGYPVVDADNQPIGLLVLLFTTPLHHEAMLRTIVDIFATRISAELRREKLQEELKATAYTDYLTRLPNRTKLLQHINRLSQSGQDSMLMQFDLDHFGEVNQRYGYDVGDQIIRIIGERLSSYASDGVFVSRNGGDEFAVVLPNVRNGISSMLEVHWTAIQAIITRTCYVGHRRIHLDCSMGAVVFPSQLHSHFDVIGAAEHALARAKEEGRGRSALFNPSLLAHFEYTRDIEQSLVEAVEKNKGLSVFYQPKVDKEGSLLGAEALLRWHSEERGFISPAEFIPIAEETGAIHALGLWVIQTVFTHIQQWQEQGKRIVPISINVTASQFDDESFLSTLLEQLIRFHIPKGAVELELTESGLLRDKKSAIKTLAELRAKGIGVALDDFGTGYSSLSYLSELPINVLKIDKSFVDRINDEKGKELIRAIIAISQTLGLDNVAEGTETLEQVELLSAMGCSVFQGYYFSKPIDEASFSTWLT</sequence>
<keyword evidence="5" id="KW-1185">Reference proteome</keyword>
<organism evidence="4 5">
    <name type="scientific">Alteromonas sediminis</name>
    <dbReference type="NCBI Taxonomy" id="2259342"/>
    <lineage>
        <taxon>Bacteria</taxon>
        <taxon>Pseudomonadati</taxon>
        <taxon>Pseudomonadota</taxon>
        <taxon>Gammaproteobacteria</taxon>
        <taxon>Alteromonadales</taxon>
        <taxon>Alteromonadaceae</taxon>
        <taxon>Alteromonas/Salinimonas group</taxon>
        <taxon>Alteromonas</taxon>
    </lineage>
</organism>
<evidence type="ECO:0000313" key="5">
    <source>
        <dbReference type="Proteomes" id="UP000275281"/>
    </source>
</evidence>
<dbReference type="GO" id="GO:0071111">
    <property type="term" value="F:cyclic-guanylate-specific phosphodiesterase activity"/>
    <property type="evidence" value="ECO:0007669"/>
    <property type="project" value="InterPro"/>
</dbReference>
<name>A0A3N5Y466_9ALTE</name>
<evidence type="ECO:0000313" key="4">
    <source>
        <dbReference type="EMBL" id="RPJ67863.1"/>
    </source>
</evidence>
<dbReference type="Pfam" id="PF00563">
    <property type="entry name" value="EAL"/>
    <property type="match status" value="1"/>
</dbReference>
<evidence type="ECO:0000256" key="1">
    <source>
        <dbReference type="SAM" id="Phobius"/>
    </source>
</evidence>
<gene>
    <name evidence="4" type="ORF">DRW07_00165</name>
</gene>
<dbReference type="AlphaFoldDB" id="A0A3N5Y466"/>
<dbReference type="CDD" id="cd01949">
    <property type="entry name" value="GGDEF"/>
    <property type="match status" value="1"/>
</dbReference>
<dbReference type="PROSITE" id="PS50883">
    <property type="entry name" value="EAL"/>
    <property type="match status" value="1"/>
</dbReference>
<dbReference type="PANTHER" id="PTHR33121:SF70">
    <property type="entry name" value="SIGNALING PROTEIN YKOW"/>
    <property type="match status" value="1"/>
</dbReference>
<dbReference type="PROSITE" id="PS50887">
    <property type="entry name" value="GGDEF"/>
    <property type="match status" value="1"/>
</dbReference>
<feature type="transmembrane region" description="Helical" evidence="1">
    <location>
        <begin position="93"/>
        <end position="112"/>
    </location>
</feature>
<feature type="transmembrane region" description="Helical" evidence="1">
    <location>
        <begin position="202"/>
        <end position="226"/>
    </location>
</feature>
<feature type="transmembrane region" description="Helical" evidence="1">
    <location>
        <begin position="177"/>
        <end position="196"/>
    </location>
</feature>
<keyword evidence="1" id="KW-0812">Transmembrane</keyword>
<comment type="caution">
    <text evidence="4">The sequence shown here is derived from an EMBL/GenBank/DDBJ whole genome shotgun (WGS) entry which is preliminary data.</text>
</comment>
<dbReference type="EMBL" id="RPOK01000001">
    <property type="protein sequence ID" value="RPJ67863.1"/>
    <property type="molecule type" value="Genomic_DNA"/>
</dbReference>
<dbReference type="RefSeq" id="WP_124025866.1">
    <property type="nucleotide sequence ID" value="NZ_JBHRSN010000005.1"/>
</dbReference>
<dbReference type="CDD" id="cd01948">
    <property type="entry name" value="EAL"/>
    <property type="match status" value="1"/>
</dbReference>
<evidence type="ECO:0000259" key="3">
    <source>
        <dbReference type="PROSITE" id="PS50887"/>
    </source>
</evidence>
<dbReference type="InterPro" id="IPR029016">
    <property type="entry name" value="GAF-like_dom_sf"/>
</dbReference>
<feature type="domain" description="EAL" evidence="2">
    <location>
        <begin position="577"/>
        <end position="827"/>
    </location>
</feature>
<feature type="transmembrane region" description="Helical" evidence="1">
    <location>
        <begin position="6"/>
        <end position="24"/>
    </location>
</feature>
<dbReference type="Gene3D" id="3.20.20.450">
    <property type="entry name" value="EAL domain"/>
    <property type="match status" value="1"/>
</dbReference>